<evidence type="ECO:0000313" key="3">
    <source>
        <dbReference type="Proteomes" id="UP000242519"/>
    </source>
</evidence>
<keyword evidence="3" id="KW-1185">Reference proteome</keyword>
<name>A0A218YT47_9HELO</name>
<feature type="region of interest" description="Disordered" evidence="1">
    <location>
        <begin position="1"/>
        <end position="81"/>
    </location>
</feature>
<feature type="compositionally biased region" description="Basic and acidic residues" evidence="1">
    <location>
        <begin position="1"/>
        <end position="12"/>
    </location>
</feature>
<gene>
    <name evidence="2" type="ORF">B2J93_450</name>
</gene>
<accession>A0A218YT47</accession>
<reference evidence="2 3" key="1">
    <citation type="submission" date="2017-04" db="EMBL/GenBank/DDBJ databases">
        <title>Draft genome sequence of Marssonina coronaria NL1: causal agent of apple blotch.</title>
        <authorList>
            <person name="Cheng Q."/>
        </authorList>
    </citation>
    <scope>NUCLEOTIDE SEQUENCE [LARGE SCALE GENOMIC DNA]</scope>
    <source>
        <strain evidence="2 3">NL1</strain>
    </source>
</reference>
<proteinExistence type="predicted"/>
<protein>
    <submittedName>
        <fullName evidence="2">Uncharacterized protein</fullName>
    </submittedName>
</protein>
<dbReference type="Proteomes" id="UP000242519">
    <property type="component" value="Unassembled WGS sequence"/>
</dbReference>
<dbReference type="AlphaFoldDB" id="A0A218YT47"/>
<comment type="caution">
    <text evidence="2">The sequence shown here is derived from an EMBL/GenBank/DDBJ whole genome shotgun (WGS) entry which is preliminary data.</text>
</comment>
<dbReference type="EMBL" id="MZNU01000418">
    <property type="protein sequence ID" value="OWO97887.1"/>
    <property type="molecule type" value="Genomic_DNA"/>
</dbReference>
<sequence>MAPTHRPHEPRAPRRARSRARTPPVNSPRARAPIPSGPAPASRHAPGPSRPPGRHKTAARLAPDVRPWRPGTTATVCPAPPPIDAPRRAAQPCWHLAVSGHMLLAHREYPCHPPSWERRISFLLSSGAAAPPRRATVTPQEPEALRESGLLGRVDVRWRGASTDATHSRTGAHALARARGREVTGRRSVERLAPLLTAPLGGNGPGPIGAERGAGARLVPIAEAEHQLPSQCW</sequence>
<dbReference type="InParanoid" id="A0A218YT47"/>
<evidence type="ECO:0000313" key="2">
    <source>
        <dbReference type="EMBL" id="OWO97887.1"/>
    </source>
</evidence>
<evidence type="ECO:0000256" key="1">
    <source>
        <dbReference type="SAM" id="MobiDB-lite"/>
    </source>
</evidence>
<organism evidence="2 3">
    <name type="scientific">Diplocarpon coronariae</name>
    <dbReference type="NCBI Taxonomy" id="2795749"/>
    <lineage>
        <taxon>Eukaryota</taxon>
        <taxon>Fungi</taxon>
        <taxon>Dikarya</taxon>
        <taxon>Ascomycota</taxon>
        <taxon>Pezizomycotina</taxon>
        <taxon>Leotiomycetes</taxon>
        <taxon>Helotiales</taxon>
        <taxon>Drepanopezizaceae</taxon>
        <taxon>Diplocarpon</taxon>
    </lineage>
</organism>